<dbReference type="InterPro" id="IPR009057">
    <property type="entry name" value="Homeodomain-like_sf"/>
</dbReference>
<organism evidence="3 4">
    <name type="scientific">Bradyrhizobium erythrophlei</name>
    <dbReference type="NCBI Taxonomy" id="1437360"/>
    <lineage>
        <taxon>Bacteria</taxon>
        <taxon>Pseudomonadati</taxon>
        <taxon>Pseudomonadota</taxon>
        <taxon>Alphaproteobacteria</taxon>
        <taxon>Hyphomicrobiales</taxon>
        <taxon>Nitrobacteraceae</taxon>
        <taxon>Bradyrhizobium</taxon>
    </lineage>
</organism>
<feature type="domain" description="Myb-like" evidence="2">
    <location>
        <begin position="1"/>
        <end position="49"/>
    </location>
</feature>
<sequence>MSALTNKPWSAEEDAALLSLRAAGLKWHAIAKRLRRTESSAVSRAAKLRAEQTRHHRAGTLLESTQTDYGKHAAPDRRQGED</sequence>
<name>A0A1M7UD31_9BRAD</name>
<evidence type="ECO:0000256" key="1">
    <source>
        <dbReference type="SAM" id="MobiDB-lite"/>
    </source>
</evidence>
<evidence type="ECO:0000313" key="3">
    <source>
        <dbReference type="EMBL" id="SHN80903.1"/>
    </source>
</evidence>
<dbReference type="Proteomes" id="UP000184096">
    <property type="component" value="Chromosome I"/>
</dbReference>
<feature type="region of interest" description="Disordered" evidence="1">
    <location>
        <begin position="38"/>
        <end position="82"/>
    </location>
</feature>
<proteinExistence type="predicted"/>
<dbReference type="SUPFAM" id="SSF46689">
    <property type="entry name" value="Homeodomain-like"/>
    <property type="match status" value="1"/>
</dbReference>
<dbReference type="EMBL" id="LT670849">
    <property type="protein sequence ID" value="SHN80903.1"/>
    <property type="molecule type" value="Genomic_DNA"/>
</dbReference>
<gene>
    <name evidence="3" type="ORF">SAMN05444170_4541</name>
</gene>
<dbReference type="CDD" id="cd00167">
    <property type="entry name" value="SANT"/>
    <property type="match status" value="1"/>
</dbReference>
<dbReference type="InterPro" id="IPR001005">
    <property type="entry name" value="SANT/Myb"/>
</dbReference>
<reference evidence="4" key="1">
    <citation type="submission" date="2016-11" db="EMBL/GenBank/DDBJ databases">
        <authorList>
            <person name="Varghese N."/>
            <person name="Submissions S."/>
        </authorList>
    </citation>
    <scope>NUCLEOTIDE SEQUENCE [LARGE SCALE GENOMIC DNA]</scope>
    <source>
        <strain evidence="4">GAS401</strain>
    </source>
</reference>
<dbReference type="AlphaFoldDB" id="A0A1M7UD31"/>
<keyword evidence="4" id="KW-1185">Reference proteome</keyword>
<dbReference type="PROSITE" id="PS50090">
    <property type="entry name" value="MYB_LIKE"/>
    <property type="match status" value="1"/>
</dbReference>
<accession>A0A1M7UD31</accession>
<evidence type="ECO:0000259" key="2">
    <source>
        <dbReference type="PROSITE" id="PS50090"/>
    </source>
</evidence>
<protein>
    <recommendedName>
        <fullName evidence="2">Myb-like domain-containing protein</fullName>
    </recommendedName>
</protein>
<evidence type="ECO:0000313" key="4">
    <source>
        <dbReference type="Proteomes" id="UP000184096"/>
    </source>
</evidence>
<feature type="compositionally biased region" description="Basic and acidic residues" evidence="1">
    <location>
        <begin position="69"/>
        <end position="82"/>
    </location>
</feature>